<dbReference type="InterPro" id="IPR052340">
    <property type="entry name" value="RNase_Y/CdgJ"/>
</dbReference>
<dbReference type="InterPro" id="IPR013976">
    <property type="entry name" value="HDOD"/>
</dbReference>
<evidence type="ECO:0000313" key="2">
    <source>
        <dbReference type="EMBL" id="MDA3969194.1"/>
    </source>
</evidence>
<dbReference type="PANTHER" id="PTHR33525:SF4">
    <property type="entry name" value="CYCLIC DI-GMP PHOSPHODIESTERASE CDGJ"/>
    <property type="match status" value="1"/>
</dbReference>
<dbReference type="Proteomes" id="UP001210261">
    <property type="component" value="Unassembled WGS sequence"/>
</dbReference>
<organism evidence="2 3">
    <name type="scientific">Helicobacter ibis</name>
    <dbReference type="NCBI Taxonomy" id="2962633"/>
    <lineage>
        <taxon>Bacteria</taxon>
        <taxon>Pseudomonadati</taxon>
        <taxon>Campylobacterota</taxon>
        <taxon>Epsilonproteobacteria</taxon>
        <taxon>Campylobacterales</taxon>
        <taxon>Helicobacteraceae</taxon>
        <taxon>Helicobacter</taxon>
    </lineage>
</organism>
<sequence>MLLFIYNYHKIIGGGGRPNLMESQIMQDINSLPPLSSTITKLQSISLEKDTSIKEVVYIVQEDPFLSADIIKSANSPIYGFSHKITSVTQAISLFGIVTIKGLAISSVIRSSFEIDLEPYKLDTEQFIKTSLTKSKFMLQWYKHEIKKLEILMPTSLLMHMGMVIISEYIKKLGKAKEFKALIDEDHFLNRELQIAGNTQYEILELLFSHWNFEETMVETMRFLYSNDVPDSLKQYVYPLRVLNTIITPYKIATQEQIAECIDLIEEYELDIALFNEALVKIQNMDLGNA</sequence>
<dbReference type="PANTHER" id="PTHR33525">
    <property type="match status" value="1"/>
</dbReference>
<gene>
    <name evidence="2" type="ORF">PF021_05825</name>
</gene>
<keyword evidence="3" id="KW-1185">Reference proteome</keyword>
<dbReference type="Pfam" id="PF08668">
    <property type="entry name" value="HDOD"/>
    <property type="match status" value="1"/>
</dbReference>
<protein>
    <submittedName>
        <fullName evidence="2">HDOD domain-containing protein</fullName>
    </submittedName>
</protein>
<accession>A0ABT4VES6</accession>
<dbReference type="EMBL" id="JAQHXR010000003">
    <property type="protein sequence ID" value="MDA3969194.1"/>
    <property type="molecule type" value="Genomic_DNA"/>
</dbReference>
<reference evidence="2 3" key="1">
    <citation type="submission" date="2023-01" db="EMBL/GenBank/DDBJ databases">
        <title>Description of Helicobacter ibis sp. nov. isolated from faecal droppings of black-faced ibis (Theristicus melanopis).</title>
        <authorList>
            <person name="Lopez-Cantillo M."/>
            <person name="Vidal-Veuthey B."/>
            <person name="Mella A."/>
            <person name="De La Haba R."/>
            <person name="Collado L."/>
        </authorList>
    </citation>
    <scope>NUCLEOTIDE SEQUENCE [LARGE SCALE GENOMIC DNA]</scope>
    <source>
        <strain evidence="2 3">A82</strain>
    </source>
</reference>
<dbReference type="Gene3D" id="1.10.3210.10">
    <property type="entry name" value="Hypothetical protein af1432"/>
    <property type="match status" value="1"/>
</dbReference>
<comment type="caution">
    <text evidence="2">The sequence shown here is derived from an EMBL/GenBank/DDBJ whole genome shotgun (WGS) entry which is preliminary data.</text>
</comment>
<feature type="domain" description="HDOD" evidence="1">
    <location>
        <begin position="32"/>
        <end position="227"/>
    </location>
</feature>
<dbReference type="PROSITE" id="PS51833">
    <property type="entry name" value="HDOD"/>
    <property type="match status" value="1"/>
</dbReference>
<proteinExistence type="predicted"/>
<dbReference type="SUPFAM" id="SSF109604">
    <property type="entry name" value="HD-domain/PDEase-like"/>
    <property type="match status" value="1"/>
</dbReference>
<evidence type="ECO:0000259" key="1">
    <source>
        <dbReference type="PROSITE" id="PS51833"/>
    </source>
</evidence>
<dbReference type="RefSeq" id="WP_271021520.1">
    <property type="nucleotide sequence ID" value="NZ_JAQHXR010000003.1"/>
</dbReference>
<evidence type="ECO:0000313" key="3">
    <source>
        <dbReference type="Proteomes" id="UP001210261"/>
    </source>
</evidence>
<name>A0ABT4VES6_9HELI</name>